<name>A0A8R1IKP8_CAEJA</name>
<dbReference type="AlphaFoldDB" id="A0A8R1IKP8"/>
<keyword evidence="2" id="KW-1185">Reference proteome</keyword>
<evidence type="ECO:0000313" key="1">
    <source>
        <dbReference type="EnsemblMetazoa" id="CJA38364b.1"/>
    </source>
</evidence>
<proteinExistence type="predicted"/>
<evidence type="ECO:0000313" key="2">
    <source>
        <dbReference type="Proteomes" id="UP000005237"/>
    </source>
</evidence>
<dbReference type="EnsemblMetazoa" id="CJA38364b.1">
    <property type="protein sequence ID" value="CJA38364b.1"/>
    <property type="gene ID" value="WBGene00214211"/>
</dbReference>
<reference evidence="1" key="2">
    <citation type="submission" date="2022-06" db="UniProtKB">
        <authorList>
            <consortium name="EnsemblMetazoa"/>
        </authorList>
    </citation>
    <scope>IDENTIFICATION</scope>
    <source>
        <strain evidence="1">DF5081</strain>
    </source>
</reference>
<accession>A0A8R1IKP8</accession>
<sequence>MYLQTRYSSRDARYWMVDLFKLRADFEVVKKWNKDEKTDILPIRISINDASYRTTEEFLTLPYRGIEIKQTHRLTDMEAIHVIQRWLENGEIEFLIVCFFSYYQKVIEHFRPFLIGPHLQSHFRMVVR</sequence>
<organism evidence="1 2">
    <name type="scientific">Caenorhabditis japonica</name>
    <dbReference type="NCBI Taxonomy" id="281687"/>
    <lineage>
        <taxon>Eukaryota</taxon>
        <taxon>Metazoa</taxon>
        <taxon>Ecdysozoa</taxon>
        <taxon>Nematoda</taxon>
        <taxon>Chromadorea</taxon>
        <taxon>Rhabditida</taxon>
        <taxon>Rhabditina</taxon>
        <taxon>Rhabditomorpha</taxon>
        <taxon>Rhabditoidea</taxon>
        <taxon>Rhabditidae</taxon>
        <taxon>Peloderinae</taxon>
        <taxon>Caenorhabditis</taxon>
    </lineage>
</organism>
<protein>
    <submittedName>
        <fullName evidence="1">Uncharacterized protein</fullName>
    </submittedName>
</protein>
<reference evidence="2" key="1">
    <citation type="submission" date="2010-08" db="EMBL/GenBank/DDBJ databases">
        <authorList>
            <consortium name="Caenorhabditis japonica Sequencing Consortium"/>
            <person name="Wilson R.K."/>
        </authorList>
    </citation>
    <scope>NUCLEOTIDE SEQUENCE [LARGE SCALE GENOMIC DNA]</scope>
    <source>
        <strain evidence="2">DF5081</strain>
    </source>
</reference>
<dbReference type="Proteomes" id="UP000005237">
    <property type="component" value="Unassembled WGS sequence"/>
</dbReference>